<sequence>MGPPAVMAQCDVNKLPSKRVYSKLSAGWACRFETRDKEDFTDTIKTNIWNALGVWNAGKSYLADRIYKAWCYTHGVMKTEFQVKKKDDRCRFFYFWLGDQLRTNFGEAHFESLMESIYSTLGTYKFDGRCDNPYPNTKLELFERAKELFDYYYDYTNLEKKDNQSKCPCKEAYGTLHQTARSSYGTVSSKCAQEWKESTYCEEFIKNPTNLNPKPLLKELTCAPGISKVEEESEDEDDRDDSFPIDSDLDKESKLNALPSRRNYYNMFDEGMTKCNEFTGWPNQIKAALEGDENVEEHVEEIAKGLCHAYETKKGENSDSEKLSQDYCDFFYFWVGDIFWNNLGKKSFKGIMEKIKDAVGKSTSDHGCSFRFKTKGLNYFFHSKILFDYYKDKDDMKSRLQQKGEEVVAKCDDPYYKYFMAAQRAYQYMNKKCPSTDKESTNNEWCDEFNKMYKECTNVGVGDDGKSHCKVAKTPLPPPEQCNSHSTPIAVDTTSSSSETGSVTPATVVGGTLATVGLPAIGFYLYKYTNVFDGIKKSLFGGSNTGGRNRGRGRRSTVRHTDHFNGFDSSTMGDGSTTLGGGGGGGGGSSTLGGSSTDVSTIYNDDDGGRRRRPSPPRGRAGANNRRPGNIHYYAT</sequence>
<protein>
    <submittedName>
        <fullName evidence="2">KIR protein</fullName>
    </submittedName>
</protein>
<reference evidence="2 3" key="1">
    <citation type="submission" date="2017-05" db="EMBL/GenBank/DDBJ databases">
        <title>PacBio assembly of a Plasmodium knowlesi genome sequence with Hi-C correction and manual annotation of the SICAvar gene family.</title>
        <authorList>
            <person name="Lapp S.A."/>
            <person name="Geraldo J.A."/>
            <person name="Chien J.-T."/>
            <person name="Ay F."/>
            <person name="Pakala S.B."/>
            <person name="Batugedara G."/>
            <person name="Humphrey J.C."/>
            <person name="Debarry J.D."/>
            <person name="Le Roch K.G."/>
            <person name="Galinski M.R."/>
            <person name="Kissinger J.C."/>
        </authorList>
    </citation>
    <scope>NUCLEOTIDE SEQUENCE [LARGE SCALE GENOMIC DNA]</scope>
    <source>
        <strain evidence="3">Malayan Strain Pk1 (A+)</strain>
    </source>
</reference>
<feature type="compositionally biased region" description="Basic residues" evidence="1">
    <location>
        <begin position="549"/>
        <end position="558"/>
    </location>
</feature>
<dbReference type="InterPro" id="IPR008780">
    <property type="entry name" value="Plasmodium_Vir"/>
</dbReference>
<feature type="compositionally biased region" description="Gly residues" evidence="1">
    <location>
        <begin position="578"/>
        <end position="591"/>
    </location>
</feature>
<dbReference type="AlphaFoldDB" id="A0A1Y3DI32"/>
<dbReference type="VEuPathDB" id="PlasmoDB:PKA1H_140020600"/>
<feature type="compositionally biased region" description="Low complexity" evidence="1">
    <location>
        <begin position="493"/>
        <end position="504"/>
    </location>
</feature>
<comment type="caution">
    <text evidence="2">The sequence shown here is derived from an EMBL/GenBank/DDBJ whole genome shotgun (WGS) entry which is preliminary data.</text>
</comment>
<organism evidence="2 3">
    <name type="scientific">Plasmodium knowlesi</name>
    <dbReference type="NCBI Taxonomy" id="5850"/>
    <lineage>
        <taxon>Eukaryota</taxon>
        <taxon>Sar</taxon>
        <taxon>Alveolata</taxon>
        <taxon>Apicomplexa</taxon>
        <taxon>Aconoidasida</taxon>
        <taxon>Haemosporida</taxon>
        <taxon>Plasmodiidae</taxon>
        <taxon>Plasmodium</taxon>
        <taxon>Plasmodium (Plasmodium)</taxon>
    </lineage>
</organism>
<dbReference type="Pfam" id="PF05795">
    <property type="entry name" value="Plasmodium_Vir"/>
    <property type="match status" value="2"/>
</dbReference>
<dbReference type="EMBL" id="NETL01000028">
    <property type="protein sequence ID" value="OTN63799.1"/>
    <property type="molecule type" value="Genomic_DNA"/>
</dbReference>
<evidence type="ECO:0000313" key="3">
    <source>
        <dbReference type="Proteomes" id="UP000195012"/>
    </source>
</evidence>
<feature type="compositionally biased region" description="Low complexity" evidence="1">
    <location>
        <begin position="592"/>
        <end position="601"/>
    </location>
</feature>
<name>A0A1Y3DI32_PLAKN</name>
<proteinExistence type="predicted"/>
<feature type="region of interest" description="Disordered" evidence="1">
    <location>
        <begin position="478"/>
        <end position="505"/>
    </location>
</feature>
<feature type="region of interest" description="Disordered" evidence="1">
    <location>
        <begin position="228"/>
        <end position="249"/>
    </location>
</feature>
<evidence type="ECO:0000256" key="1">
    <source>
        <dbReference type="SAM" id="MobiDB-lite"/>
    </source>
</evidence>
<feature type="compositionally biased region" description="Low complexity" evidence="1">
    <location>
        <begin position="618"/>
        <end position="630"/>
    </location>
</feature>
<dbReference type="Proteomes" id="UP000195012">
    <property type="component" value="Unassembled WGS sequence"/>
</dbReference>
<gene>
    <name evidence="2" type="ORF">PKNOH_S140233200</name>
</gene>
<dbReference type="VEuPathDB" id="PlasmoDB:PKNOH_S140233200"/>
<dbReference type="VEuPathDB" id="PlasmoDB:PKNH_1415400"/>
<evidence type="ECO:0000313" key="2">
    <source>
        <dbReference type="EMBL" id="OTN63799.1"/>
    </source>
</evidence>
<feature type="compositionally biased region" description="Acidic residues" evidence="1">
    <location>
        <begin position="231"/>
        <end position="240"/>
    </location>
</feature>
<dbReference type="OrthoDB" id="381445at2759"/>
<accession>A0A1Y3DI32</accession>
<feature type="region of interest" description="Disordered" evidence="1">
    <location>
        <begin position="539"/>
        <end position="636"/>
    </location>
</feature>